<feature type="domain" description="Filamentous haemagglutinin FhaB/tRNA nuclease CdiA-like TPS" evidence="2">
    <location>
        <begin position="67"/>
        <end position="182"/>
    </location>
</feature>
<dbReference type="EMBL" id="UHJA01000001">
    <property type="protein sequence ID" value="SUP77598.1"/>
    <property type="molecule type" value="Genomic_DNA"/>
</dbReference>
<dbReference type="InterPro" id="IPR008638">
    <property type="entry name" value="FhaB/CdiA-like_TPS"/>
</dbReference>
<dbReference type="AlphaFoldDB" id="A0A380PVM5"/>
<organism evidence="3 4">
    <name type="scientific">Yersinia frederiksenii</name>
    <dbReference type="NCBI Taxonomy" id="29484"/>
    <lineage>
        <taxon>Bacteria</taxon>
        <taxon>Pseudomonadati</taxon>
        <taxon>Pseudomonadota</taxon>
        <taxon>Gammaproteobacteria</taxon>
        <taxon>Enterobacterales</taxon>
        <taxon>Yersiniaceae</taxon>
        <taxon>Yersinia</taxon>
    </lineage>
</organism>
<dbReference type="Gene3D" id="2.160.20.10">
    <property type="entry name" value="Single-stranded right-handed beta-helix, Pectin lyase-like"/>
    <property type="match status" value="1"/>
</dbReference>
<dbReference type="NCBIfam" id="TIGR01901">
    <property type="entry name" value="adhes_NPXG"/>
    <property type="match status" value="1"/>
</dbReference>
<keyword evidence="1" id="KW-0732">Signal</keyword>
<name>A0A380PVM5_YERFR</name>
<evidence type="ECO:0000259" key="2">
    <source>
        <dbReference type="SMART" id="SM00912"/>
    </source>
</evidence>
<dbReference type="GeneID" id="57905285"/>
<dbReference type="Pfam" id="PF05860">
    <property type="entry name" value="TPS"/>
    <property type="match status" value="1"/>
</dbReference>
<dbReference type="OrthoDB" id="2664633at2"/>
<protein>
    <submittedName>
        <fullName evidence="3">Large exoprotein involved in heme utilization or adhesion</fullName>
    </submittedName>
</protein>
<feature type="signal peptide" evidence="1">
    <location>
        <begin position="1"/>
        <end position="32"/>
    </location>
</feature>
<evidence type="ECO:0000313" key="3">
    <source>
        <dbReference type="EMBL" id="SUP77598.1"/>
    </source>
</evidence>
<sequence length="404" mass="43229">MNLIHENKNRKLSILPLSILLSLCGVSTSLSANVIADNEAPSHQQADIKTEVHLPDNPTPCRNAWGCGKTTTVNIQSPDKNGLSHNKYTQFDAGHYNDVIIINNALSNEIDGNRNLESMAAKIILNEVRSPYSSTFAGEVKLAGQNAHVIIANPSGINCYGCSFTDIPHLTLTTGKASFSENKLSGFRVVEGEINIHKGGKRKGLQHKGKGSDIAYLDLFSEKLNVTGHLGAVGKVGEVGADDVMVVAGKYRIDLAAPGQKLNIKPLSSHLSRPDYFDSVDVGKMGGMYANKIRIVAEGNIKNSNDIVVLDSLLAITHGNINNNGLVLGKDVYLHGGGVIDNSNGRVIGEDGDKESIVTVSTGRLINDGGDISADSGDVKVFVKKVEVANQNNNPFKRADKEEI</sequence>
<dbReference type="RefSeq" id="WP_004707201.1">
    <property type="nucleotide sequence ID" value="NZ_CP023964.1"/>
</dbReference>
<dbReference type="SMART" id="SM00912">
    <property type="entry name" value="Haemagg_act"/>
    <property type="match status" value="1"/>
</dbReference>
<accession>A0A380PVM5</accession>
<evidence type="ECO:0000313" key="4">
    <source>
        <dbReference type="Proteomes" id="UP000254835"/>
    </source>
</evidence>
<reference evidence="3 4" key="1">
    <citation type="submission" date="2018-06" db="EMBL/GenBank/DDBJ databases">
        <authorList>
            <consortium name="Pathogen Informatics"/>
            <person name="Doyle S."/>
        </authorList>
    </citation>
    <scope>NUCLEOTIDE SEQUENCE [LARGE SCALE GENOMIC DNA]</scope>
    <source>
        <strain evidence="3 4">NCTC11470</strain>
    </source>
</reference>
<proteinExistence type="predicted"/>
<evidence type="ECO:0000256" key="1">
    <source>
        <dbReference type="SAM" id="SignalP"/>
    </source>
</evidence>
<dbReference type="SUPFAM" id="SSF51126">
    <property type="entry name" value="Pectin lyase-like"/>
    <property type="match status" value="1"/>
</dbReference>
<dbReference type="Proteomes" id="UP000254835">
    <property type="component" value="Unassembled WGS sequence"/>
</dbReference>
<dbReference type="InterPro" id="IPR011050">
    <property type="entry name" value="Pectin_lyase_fold/virulence"/>
</dbReference>
<gene>
    <name evidence="3" type="primary">fhaB_4</name>
    <name evidence="3" type="ORF">NCTC11470_02670</name>
</gene>
<feature type="chain" id="PRO_5017078505" evidence="1">
    <location>
        <begin position="33"/>
        <end position="404"/>
    </location>
</feature>
<dbReference type="InterPro" id="IPR012334">
    <property type="entry name" value="Pectin_lyas_fold"/>
</dbReference>